<evidence type="ECO:0000256" key="4">
    <source>
        <dbReference type="ARBA" id="ARBA00022676"/>
    </source>
</evidence>
<evidence type="ECO:0000313" key="13">
    <source>
        <dbReference type="EMBL" id="QBM88014.1"/>
    </source>
</evidence>
<dbReference type="Pfam" id="PF11051">
    <property type="entry name" value="Mannosyl_trans3"/>
    <property type="match status" value="1"/>
</dbReference>
<evidence type="ECO:0000313" key="14">
    <source>
        <dbReference type="Proteomes" id="UP000292447"/>
    </source>
</evidence>
<organism evidence="13 14">
    <name type="scientific">Metschnikowia aff. pulcherrima</name>
    <dbReference type="NCBI Taxonomy" id="2163413"/>
    <lineage>
        <taxon>Eukaryota</taxon>
        <taxon>Fungi</taxon>
        <taxon>Dikarya</taxon>
        <taxon>Ascomycota</taxon>
        <taxon>Saccharomycotina</taxon>
        <taxon>Pichiomycetes</taxon>
        <taxon>Metschnikowiaceae</taxon>
        <taxon>Metschnikowia</taxon>
    </lineage>
</organism>
<keyword evidence="4 13" id="KW-0328">Glycosyltransferase</keyword>
<dbReference type="InterPro" id="IPR022751">
    <property type="entry name" value="Alpha_mannosyltransferase"/>
</dbReference>
<evidence type="ECO:0000256" key="5">
    <source>
        <dbReference type="ARBA" id="ARBA00022679"/>
    </source>
</evidence>
<keyword evidence="7" id="KW-0735">Signal-anchor</keyword>
<dbReference type="AlphaFoldDB" id="A0A4P6XQK0"/>
<evidence type="ECO:0000256" key="10">
    <source>
        <dbReference type="ARBA" id="ARBA00023136"/>
    </source>
</evidence>
<keyword evidence="9" id="KW-0333">Golgi apparatus</keyword>
<dbReference type="EMBL" id="CP034457">
    <property type="protein sequence ID" value="QBM88014.1"/>
    <property type="molecule type" value="Genomic_DNA"/>
</dbReference>
<dbReference type="PANTHER" id="PTHR31392:SF1">
    <property type="entry name" value="ALPHA-1,3-MANNOSYLTRANSFERASE MNN1-RELATED"/>
    <property type="match status" value="1"/>
</dbReference>
<keyword evidence="8 12" id="KW-1133">Transmembrane helix</keyword>
<evidence type="ECO:0000256" key="6">
    <source>
        <dbReference type="ARBA" id="ARBA00022692"/>
    </source>
</evidence>
<comment type="subcellular location">
    <subcellularLocation>
        <location evidence="1">Golgi apparatus membrane</location>
        <topology evidence="1">Single-pass type II membrane protein</topology>
    </subcellularLocation>
</comment>
<accession>A0A4P6XQK0</accession>
<proteinExistence type="inferred from homology"/>
<evidence type="ECO:0000256" key="12">
    <source>
        <dbReference type="SAM" id="Phobius"/>
    </source>
</evidence>
<protein>
    <submittedName>
        <fullName evidence="13">Mannosyltransferase putative</fullName>
    </submittedName>
</protein>
<comment type="pathway">
    <text evidence="2">Protein modification; protein glycosylation.</text>
</comment>
<keyword evidence="11" id="KW-0325">Glycoprotein</keyword>
<reference evidence="14" key="1">
    <citation type="submission" date="2019-03" db="EMBL/GenBank/DDBJ databases">
        <title>Snf2 controls pulcherriminic acid biosynthesis and connects pigmentation and antifungal activity of the yeast Metschnikowia pulcherrima.</title>
        <authorList>
            <person name="Gore-Lloyd D."/>
            <person name="Sumann I."/>
            <person name="Brachmann A.O."/>
            <person name="Schneeberger K."/>
            <person name="Ortiz-Merino R.A."/>
            <person name="Moreno-Beltran M."/>
            <person name="Schlaefli M."/>
            <person name="Kirner P."/>
            <person name="Santos Kron A."/>
            <person name="Wolfe K.H."/>
            <person name="Piel J."/>
            <person name="Ahrens C.H."/>
            <person name="Henk D."/>
            <person name="Freimoser F.M."/>
        </authorList>
    </citation>
    <scope>NUCLEOTIDE SEQUENCE [LARGE SCALE GENOMIC DNA]</scope>
    <source>
        <strain evidence="14">APC 1.2</strain>
    </source>
</reference>
<keyword evidence="10 12" id="KW-0472">Membrane</keyword>
<dbReference type="Proteomes" id="UP000292447">
    <property type="component" value="Chromosome II"/>
</dbReference>
<sequence length="643" mass="72875">MPFPLIQGSKRLRSVILLLLVVVCTWLGLHSSIRSSHQISIDANFDIVRARKGFRGPIYSKWPEPGQDTDANLAAYWKQLSNTSPKVLESPHANFDLEPRIYKKTKWMVNAKKALRRKLHDEGLRLDDSHVQDLEVHFRREAYVVSQLEQNFVDHVRHLRIVGKLLLHKSPELKRLLNKNSRAVMKTLIPWLKDPDLLFDELMARTKDETGLLIPISKHSQLSTQLDRVARLIRVLRLQENELPIQIAFSGENTIPAKTQDFLLKVASTDSDKAGLNTGSSFPKQTLSFTNIDKYIRPGTAITDNLVYFVAIIFSNFRNVAVINSQTIPMTKIAPFFENEQFLSEGVYFFKDRPLLSKPEPFPPGFFEINELVNRYAAVSAREASLFGLQVPKKTHTKRVTDLGFRQLLDPSMAIFSKDKAFSGLIISSILPFHSVLKPKYDTSAQLNPELIWLGQELAGTCSYVPFNPFFASAPGVPTPPENLPEGTLSQEICSSSWSQVSGDDKSLIYVTSHQLENRVLTPFKAAVRRKLTVQNKNLDGEIDFDDSLARDTVDKNLLYVKAVLQPVSVEKAHINNEGQPFVLSEQKDEFGSANDYWCSYDIVGSINLANRGLVYDYKEADSQKFLTFLNVWVQDPELEIID</sequence>
<dbReference type="PANTHER" id="PTHR31392">
    <property type="entry name" value="ALPHA-1,3-MANNOSYLTRANSFERASE MNN1-RELATED"/>
    <property type="match status" value="1"/>
</dbReference>
<evidence type="ECO:0000256" key="9">
    <source>
        <dbReference type="ARBA" id="ARBA00023034"/>
    </source>
</evidence>
<evidence type="ECO:0000256" key="7">
    <source>
        <dbReference type="ARBA" id="ARBA00022968"/>
    </source>
</evidence>
<evidence type="ECO:0000256" key="11">
    <source>
        <dbReference type="ARBA" id="ARBA00023180"/>
    </source>
</evidence>
<keyword evidence="6 12" id="KW-0812">Transmembrane</keyword>
<evidence type="ECO:0000256" key="2">
    <source>
        <dbReference type="ARBA" id="ARBA00004922"/>
    </source>
</evidence>
<dbReference type="GO" id="GO:0000033">
    <property type="term" value="F:alpha-1,3-mannosyltransferase activity"/>
    <property type="evidence" value="ECO:0007669"/>
    <property type="project" value="TreeGrafter"/>
</dbReference>
<dbReference type="GO" id="GO:0000139">
    <property type="term" value="C:Golgi membrane"/>
    <property type="evidence" value="ECO:0007669"/>
    <property type="project" value="UniProtKB-SubCell"/>
</dbReference>
<evidence type="ECO:0000256" key="3">
    <source>
        <dbReference type="ARBA" id="ARBA00009105"/>
    </source>
</evidence>
<keyword evidence="5 13" id="KW-0808">Transferase</keyword>
<gene>
    <name evidence="13" type="primary">MPUL0B12300</name>
    <name evidence="13" type="ORF">METSCH_B12300</name>
</gene>
<feature type="transmembrane region" description="Helical" evidence="12">
    <location>
        <begin position="12"/>
        <end position="29"/>
    </location>
</feature>
<name>A0A4P6XQK0_9ASCO</name>
<evidence type="ECO:0000256" key="1">
    <source>
        <dbReference type="ARBA" id="ARBA00004323"/>
    </source>
</evidence>
<dbReference type="GO" id="GO:0006493">
    <property type="term" value="P:protein O-linked glycosylation"/>
    <property type="evidence" value="ECO:0007669"/>
    <property type="project" value="TreeGrafter"/>
</dbReference>
<evidence type="ECO:0000256" key="8">
    <source>
        <dbReference type="ARBA" id="ARBA00022989"/>
    </source>
</evidence>
<keyword evidence="14" id="KW-1185">Reference proteome</keyword>
<comment type="similarity">
    <text evidence="3">Belongs to the MNN1/MNT family.</text>
</comment>